<dbReference type="EMBL" id="CP094358">
    <property type="protein sequence ID" value="UOB17444.1"/>
    <property type="molecule type" value="Genomic_DNA"/>
</dbReference>
<dbReference type="Pfam" id="PF10604">
    <property type="entry name" value="Polyketide_cyc2"/>
    <property type="match status" value="1"/>
</dbReference>
<sequence length="177" mass="20404">MTAQSKAQPEKKNHPTVLVNINIDASIEKSFQYIVPVDLSHIFKRYKNLPAVDSTGNKDLWYKPGMQRTVYFEDGNTAREHLLTVNPYTDFSYKIEDFTSPLKRLTKYIYGKWVFTETADGKTHIEWSYTLVTKNIFARLIVNVFVKKNIKGMLTNALSILKTDLESGNLYQPSSKE</sequence>
<dbReference type="CDD" id="cd07821">
    <property type="entry name" value="PYR_PYL_RCAR_like"/>
    <property type="match status" value="1"/>
</dbReference>
<keyword evidence="2" id="KW-1185">Reference proteome</keyword>
<dbReference type="SUPFAM" id="SSF55961">
    <property type="entry name" value="Bet v1-like"/>
    <property type="match status" value="1"/>
</dbReference>
<organism evidence="1 2">
    <name type="scientific">Abyssalbus ytuae</name>
    <dbReference type="NCBI Taxonomy" id="2926907"/>
    <lineage>
        <taxon>Bacteria</taxon>
        <taxon>Pseudomonadati</taxon>
        <taxon>Bacteroidota</taxon>
        <taxon>Flavobacteriia</taxon>
        <taxon>Flavobacteriales</taxon>
        <taxon>Flavobacteriaceae</taxon>
        <taxon>Abyssalbus</taxon>
    </lineage>
</organism>
<dbReference type="KEGG" id="fbm:MQE35_17125"/>
<dbReference type="Gene3D" id="3.30.530.20">
    <property type="match status" value="1"/>
</dbReference>
<dbReference type="InterPro" id="IPR023393">
    <property type="entry name" value="START-like_dom_sf"/>
</dbReference>
<dbReference type="AlphaFoldDB" id="A0A9E6ZKL2"/>
<name>A0A9E6ZKL2_9FLAO</name>
<dbReference type="Proteomes" id="UP000831290">
    <property type="component" value="Chromosome"/>
</dbReference>
<evidence type="ECO:0000313" key="2">
    <source>
        <dbReference type="Proteomes" id="UP000831290"/>
    </source>
</evidence>
<protein>
    <submittedName>
        <fullName evidence="1">SRPBCC family protein</fullName>
    </submittedName>
</protein>
<dbReference type="InterPro" id="IPR019587">
    <property type="entry name" value="Polyketide_cyclase/dehydratase"/>
</dbReference>
<dbReference type="RefSeq" id="WP_255842903.1">
    <property type="nucleotide sequence ID" value="NZ_CP094358.1"/>
</dbReference>
<proteinExistence type="predicted"/>
<reference evidence="1" key="1">
    <citation type="submission" date="2022-03" db="EMBL/GenBank/DDBJ databases">
        <title>Description of Abyssus ytuae gen. nov., sp. nov., a novel member of the family Flavobacteriaceae isolated from the sediment of Mariana Trench.</title>
        <authorList>
            <person name="Zhang J."/>
            <person name="Xu X."/>
        </authorList>
    </citation>
    <scope>NUCLEOTIDE SEQUENCE</scope>
    <source>
        <strain evidence="1">MT3330</strain>
    </source>
</reference>
<evidence type="ECO:0000313" key="1">
    <source>
        <dbReference type="EMBL" id="UOB17444.1"/>
    </source>
</evidence>
<accession>A0A9E6ZKL2</accession>
<gene>
    <name evidence="1" type="ORF">MQE35_17125</name>
</gene>